<evidence type="ECO:0000313" key="1">
    <source>
        <dbReference type="EMBL" id="GAA1601305.1"/>
    </source>
</evidence>
<accession>A0ABN2ED38</accession>
<gene>
    <name evidence="1" type="ORF">GCM10009789_64420</name>
</gene>
<dbReference type="EMBL" id="BAAAOS010000049">
    <property type="protein sequence ID" value="GAA1601305.1"/>
    <property type="molecule type" value="Genomic_DNA"/>
</dbReference>
<dbReference type="InterPro" id="IPR036388">
    <property type="entry name" value="WH-like_DNA-bd_sf"/>
</dbReference>
<dbReference type="Proteomes" id="UP001500393">
    <property type="component" value="Unassembled WGS sequence"/>
</dbReference>
<reference evidence="1 2" key="1">
    <citation type="journal article" date="2019" name="Int. J. Syst. Evol. Microbiol.">
        <title>The Global Catalogue of Microorganisms (GCM) 10K type strain sequencing project: providing services to taxonomists for standard genome sequencing and annotation.</title>
        <authorList>
            <consortium name="The Broad Institute Genomics Platform"/>
            <consortium name="The Broad Institute Genome Sequencing Center for Infectious Disease"/>
            <person name="Wu L."/>
            <person name="Ma J."/>
        </authorList>
    </citation>
    <scope>NUCLEOTIDE SEQUENCE [LARGE SCALE GENOMIC DNA]</scope>
    <source>
        <strain evidence="1 2">JCM 14969</strain>
    </source>
</reference>
<sequence>MPTRTAAELRQEAVRYELIPLGMSLLPLISCIKDWAETHLDEVSAARTEYDTATAR</sequence>
<dbReference type="Gene3D" id="1.10.10.10">
    <property type="entry name" value="Winged helix-like DNA-binding domain superfamily/Winged helix DNA-binding domain"/>
    <property type="match status" value="1"/>
</dbReference>
<dbReference type="RefSeq" id="WP_344220504.1">
    <property type="nucleotide sequence ID" value="NZ_BAAAOS010000049.1"/>
</dbReference>
<name>A0ABN2ED38_9ACTN</name>
<proteinExistence type="predicted"/>
<organism evidence="1 2">
    <name type="scientific">Kribbella sancticallisti</name>
    <dbReference type="NCBI Taxonomy" id="460087"/>
    <lineage>
        <taxon>Bacteria</taxon>
        <taxon>Bacillati</taxon>
        <taxon>Actinomycetota</taxon>
        <taxon>Actinomycetes</taxon>
        <taxon>Propionibacteriales</taxon>
        <taxon>Kribbellaceae</taxon>
        <taxon>Kribbella</taxon>
    </lineage>
</organism>
<evidence type="ECO:0008006" key="3">
    <source>
        <dbReference type="Google" id="ProtNLM"/>
    </source>
</evidence>
<comment type="caution">
    <text evidence="1">The sequence shown here is derived from an EMBL/GenBank/DDBJ whole genome shotgun (WGS) entry which is preliminary data.</text>
</comment>
<protein>
    <recommendedName>
        <fullName evidence="3">HTH hxlR-type domain-containing protein</fullName>
    </recommendedName>
</protein>
<keyword evidence="2" id="KW-1185">Reference proteome</keyword>
<evidence type="ECO:0000313" key="2">
    <source>
        <dbReference type="Proteomes" id="UP001500393"/>
    </source>
</evidence>